<dbReference type="Proteomes" id="UP001257948">
    <property type="component" value="Unassembled WGS sequence"/>
</dbReference>
<name>A0ABU3LJ73_9ACTN</name>
<evidence type="ECO:0000256" key="1">
    <source>
        <dbReference type="SAM" id="MobiDB-lite"/>
    </source>
</evidence>
<dbReference type="PANTHER" id="PTHR43441:SF10">
    <property type="entry name" value="ACETYLTRANSFERASE"/>
    <property type="match status" value="1"/>
</dbReference>
<dbReference type="PROSITE" id="PS51186">
    <property type="entry name" value="GNAT"/>
    <property type="match status" value="1"/>
</dbReference>
<dbReference type="InterPro" id="IPR051908">
    <property type="entry name" value="Ribosomal_N-acetyltransferase"/>
</dbReference>
<dbReference type="SUPFAM" id="SSF55729">
    <property type="entry name" value="Acyl-CoA N-acyltransferases (Nat)"/>
    <property type="match status" value="1"/>
</dbReference>
<gene>
    <name evidence="3" type="ORF">RQC66_00905</name>
</gene>
<organism evidence="3 4">
    <name type="scientific">Streptomyces justiciae</name>
    <dbReference type="NCBI Taxonomy" id="2780140"/>
    <lineage>
        <taxon>Bacteria</taxon>
        <taxon>Bacillati</taxon>
        <taxon>Actinomycetota</taxon>
        <taxon>Actinomycetes</taxon>
        <taxon>Kitasatosporales</taxon>
        <taxon>Streptomycetaceae</taxon>
        <taxon>Streptomyces</taxon>
    </lineage>
</organism>
<dbReference type="PANTHER" id="PTHR43441">
    <property type="entry name" value="RIBOSOMAL-PROTEIN-SERINE ACETYLTRANSFERASE"/>
    <property type="match status" value="1"/>
</dbReference>
<dbReference type="InterPro" id="IPR016181">
    <property type="entry name" value="Acyl_CoA_acyltransferase"/>
</dbReference>
<dbReference type="Gene3D" id="3.40.630.30">
    <property type="match status" value="1"/>
</dbReference>
<evidence type="ECO:0000313" key="3">
    <source>
        <dbReference type="EMBL" id="MDT7839281.1"/>
    </source>
</evidence>
<comment type="caution">
    <text evidence="3">The sequence shown here is derived from an EMBL/GenBank/DDBJ whole genome shotgun (WGS) entry which is preliminary data.</text>
</comment>
<keyword evidence="4" id="KW-1185">Reference proteome</keyword>
<proteinExistence type="predicted"/>
<protein>
    <submittedName>
        <fullName evidence="3">GNAT family N-acetyltransferase</fullName>
    </submittedName>
</protein>
<evidence type="ECO:0000313" key="4">
    <source>
        <dbReference type="Proteomes" id="UP001257948"/>
    </source>
</evidence>
<feature type="compositionally biased region" description="Pro residues" evidence="1">
    <location>
        <begin position="212"/>
        <end position="221"/>
    </location>
</feature>
<feature type="region of interest" description="Disordered" evidence="1">
    <location>
        <begin position="195"/>
        <end position="221"/>
    </location>
</feature>
<reference evidence="4" key="1">
    <citation type="submission" date="2023-07" db="EMBL/GenBank/DDBJ databases">
        <title>Draft genome sequence of the endophytic actinobacterium Streptomyces justiciae WPN32, a potential antibiotic producer.</title>
        <authorList>
            <person name="Yasawong M."/>
            <person name="Pana W."/>
            <person name="Ganta P."/>
            <person name="Santapan N."/>
            <person name="Songngamsuk T."/>
            <person name="Phatcharaharikarn M."/>
            <person name="Kerdtoob S."/>
            <person name="Nantapong N."/>
        </authorList>
    </citation>
    <scope>NUCLEOTIDE SEQUENCE [LARGE SCALE GENOMIC DNA]</scope>
    <source>
        <strain evidence="4">WPN32</strain>
    </source>
</reference>
<sequence>MAQTRERTPSHHHTAPELLGHGLRLSPWDPDSDTDAATWLRARADPEFLRWNTPLVPVTELDGARASLRAVAERVADGESASFRVADAASGTTLGHIGVNAIDPVMSVARVGYWVLPEARGHRVAARALSLTSRWAFTDLGLHRLELGHALGHEASCRVAERSGFSYEGTLRGAMFESGTLDAFRDVHLHARLTTDPEPAMTPHPVTAQRPAPAPHPTEGR</sequence>
<feature type="domain" description="N-acetyltransferase" evidence="2">
    <location>
        <begin position="23"/>
        <end position="196"/>
    </location>
</feature>
<dbReference type="InterPro" id="IPR000182">
    <property type="entry name" value="GNAT_dom"/>
</dbReference>
<dbReference type="Pfam" id="PF13302">
    <property type="entry name" value="Acetyltransf_3"/>
    <property type="match status" value="1"/>
</dbReference>
<evidence type="ECO:0000259" key="2">
    <source>
        <dbReference type="PROSITE" id="PS51186"/>
    </source>
</evidence>
<dbReference type="RefSeq" id="WP_314196947.1">
    <property type="nucleotide sequence ID" value="NZ_JAVTLL010000001.1"/>
</dbReference>
<dbReference type="EMBL" id="JAVTLL010000001">
    <property type="protein sequence ID" value="MDT7839281.1"/>
    <property type="molecule type" value="Genomic_DNA"/>
</dbReference>
<accession>A0ABU3LJ73</accession>
<feature type="region of interest" description="Disordered" evidence="1">
    <location>
        <begin position="1"/>
        <end position="29"/>
    </location>
</feature>